<dbReference type="InterPro" id="IPR036390">
    <property type="entry name" value="WH_DNA-bd_sf"/>
</dbReference>
<gene>
    <name evidence="2" type="ORF">STRCR_1634</name>
</gene>
<dbReference type="SUPFAM" id="SSF46785">
    <property type="entry name" value="Winged helix' DNA-binding domain"/>
    <property type="match status" value="1"/>
</dbReference>
<dbReference type="GO" id="GO:0006950">
    <property type="term" value="P:response to stress"/>
    <property type="evidence" value="ECO:0007669"/>
    <property type="project" value="TreeGrafter"/>
</dbReference>
<feature type="domain" description="HTH marR-type" evidence="1">
    <location>
        <begin position="1"/>
        <end position="135"/>
    </location>
</feature>
<dbReference type="InterPro" id="IPR039422">
    <property type="entry name" value="MarR/SlyA-like"/>
</dbReference>
<dbReference type="STRING" id="873449.STRCR_1634"/>
<dbReference type="AlphaFoldDB" id="G5JPI2"/>
<dbReference type="Gene3D" id="1.10.10.10">
    <property type="entry name" value="Winged helix-like DNA-binding domain superfamily/Winged helix DNA-binding domain"/>
    <property type="match status" value="1"/>
</dbReference>
<dbReference type="PROSITE" id="PS50995">
    <property type="entry name" value="HTH_MARR_2"/>
    <property type="match status" value="1"/>
</dbReference>
<dbReference type="GO" id="GO:0003700">
    <property type="term" value="F:DNA-binding transcription factor activity"/>
    <property type="evidence" value="ECO:0007669"/>
    <property type="project" value="InterPro"/>
</dbReference>
<dbReference type="Pfam" id="PF12802">
    <property type="entry name" value="MarR_2"/>
    <property type="match status" value="1"/>
</dbReference>
<dbReference type="PANTHER" id="PTHR33164:SF43">
    <property type="entry name" value="HTH-TYPE TRANSCRIPTIONAL REPRESSOR YETL"/>
    <property type="match status" value="1"/>
</dbReference>
<evidence type="ECO:0000259" key="1">
    <source>
        <dbReference type="PROSITE" id="PS50995"/>
    </source>
</evidence>
<dbReference type="Proteomes" id="UP000004322">
    <property type="component" value="Unassembled WGS sequence"/>
</dbReference>
<dbReference type="EMBL" id="AEUV02000002">
    <property type="protein sequence ID" value="EHI74243.1"/>
    <property type="molecule type" value="Genomic_DNA"/>
</dbReference>
<dbReference type="InterPro" id="IPR000835">
    <property type="entry name" value="HTH_MarR-typ"/>
</dbReference>
<evidence type="ECO:0000313" key="3">
    <source>
        <dbReference type="Proteomes" id="UP000004322"/>
    </source>
</evidence>
<protein>
    <recommendedName>
        <fullName evidence="1">HTH marR-type domain-containing protein</fullName>
    </recommendedName>
</protein>
<keyword evidence="3" id="KW-1185">Reference proteome</keyword>
<comment type="caution">
    <text evidence="2">The sequence shown here is derived from an EMBL/GenBank/DDBJ whole genome shotgun (WGS) entry which is preliminary data.</text>
</comment>
<dbReference type="RefSeq" id="WP_004227173.1">
    <property type="nucleotide sequence ID" value="NZ_AEUV02000002.1"/>
</dbReference>
<dbReference type="InterPro" id="IPR036388">
    <property type="entry name" value="WH-like_DNA-bd_sf"/>
</dbReference>
<dbReference type="OrthoDB" id="1625202at2"/>
<evidence type="ECO:0000313" key="2">
    <source>
        <dbReference type="EMBL" id="EHI74243.1"/>
    </source>
</evidence>
<proteinExistence type="predicted"/>
<dbReference type="PANTHER" id="PTHR33164">
    <property type="entry name" value="TRANSCRIPTIONAL REGULATOR, MARR FAMILY"/>
    <property type="match status" value="1"/>
</dbReference>
<organism evidence="2 3">
    <name type="scientific">Streptococcus criceti HS-6</name>
    <dbReference type="NCBI Taxonomy" id="873449"/>
    <lineage>
        <taxon>Bacteria</taxon>
        <taxon>Bacillati</taxon>
        <taxon>Bacillota</taxon>
        <taxon>Bacilli</taxon>
        <taxon>Lactobacillales</taxon>
        <taxon>Streptococcaceae</taxon>
        <taxon>Streptococcus</taxon>
    </lineage>
</organism>
<dbReference type="SMART" id="SM00347">
    <property type="entry name" value="HTH_MARR"/>
    <property type="match status" value="1"/>
</dbReference>
<sequence length="148" mass="17287">MKLTKAQSYARLRDEQFSLFEDYARKHGMNSKSLLVLMWVYHFPSGMTQRQLAERTFSTKQVMQAIIKNYLKKGWVYLEASQLDRRQKIVKLTENGNEQVKELIGPLQRYEAEAMASLSEEQQEQLLAATQAYSQKFKELIENTGDDL</sequence>
<dbReference type="eggNOG" id="COG1846">
    <property type="taxonomic scope" value="Bacteria"/>
</dbReference>
<accession>G5JPI2</accession>
<reference evidence="2" key="1">
    <citation type="submission" date="2011-07" db="EMBL/GenBank/DDBJ databases">
        <authorList>
            <person name="Stanhope M.J."/>
            <person name="Durkin A.S."/>
            <person name="Hostetler J."/>
            <person name="Kim M."/>
            <person name="Radune D."/>
            <person name="Singh I."/>
            <person name="Town C.D."/>
        </authorList>
    </citation>
    <scope>NUCLEOTIDE SEQUENCE [LARGE SCALE GENOMIC DNA]</scope>
    <source>
        <strain evidence="2">HS-6</strain>
    </source>
</reference>
<name>G5JPI2_STRCG</name>